<dbReference type="AlphaFoldDB" id="A0A174LCI6"/>
<keyword evidence="5" id="KW-1185">Reference proteome</keyword>
<keyword evidence="1" id="KW-0456">Lyase</keyword>
<dbReference type="GeneID" id="69590240"/>
<accession>A0A174LCI6</accession>
<evidence type="ECO:0000313" key="1">
    <source>
        <dbReference type="EMBL" id="CUP21803.1"/>
    </source>
</evidence>
<name>A0A174LCI6_9BACE</name>
<evidence type="ECO:0000313" key="2">
    <source>
        <dbReference type="EMBL" id="MCS2793617.1"/>
    </source>
</evidence>
<accession>A0A3E5G3Q0</accession>
<sequence>MCLFIETIRVEDGQVYNLPYHVERLNRTRAAFWKDISPIDLTGIISSQSLSGIWKCRIVYGKEIEEVTYMPYQMRMVASLRLVTSDKIDYSYKRTNREGLNELFGRRGNADDILIVKDGYLTDTSIANIALYDGNSWYTPAHPLLRGTKRAELLDNQLIVEKDISWLQLDDYTHIMLFNAMIDWERIIIPVDRKHLIL</sequence>
<evidence type="ECO:0000313" key="3">
    <source>
        <dbReference type="EMBL" id="UVQ73441.1"/>
    </source>
</evidence>
<evidence type="ECO:0000313" key="5">
    <source>
        <dbReference type="Proteomes" id="UP001060104"/>
    </source>
</evidence>
<proteinExistence type="predicted"/>
<dbReference type="InterPro" id="IPR043132">
    <property type="entry name" value="BCAT-like_C"/>
</dbReference>
<keyword evidence="1" id="KW-0032">Aminotransferase</keyword>
<organism evidence="1 4">
    <name type="scientific">Bacteroides faecis</name>
    <dbReference type="NCBI Taxonomy" id="674529"/>
    <lineage>
        <taxon>Bacteria</taxon>
        <taxon>Pseudomonadati</taxon>
        <taxon>Bacteroidota</taxon>
        <taxon>Bacteroidia</taxon>
        <taxon>Bacteroidales</taxon>
        <taxon>Bacteroidaceae</taxon>
        <taxon>Bacteroides</taxon>
    </lineage>
</organism>
<dbReference type="SUPFAM" id="SSF56752">
    <property type="entry name" value="D-aminoacid aminotransferase-like PLP-dependent enzymes"/>
    <property type="match status" value="1"/>
</dbReference>
<reference evidence="2" key="2">
    <citation type="submission" date="2022-08" db="EMBL/GenBank/DDBJ databases">
        <title>Genome Sequencing of Bacteroides fragilis Group Isolates with Nanopore Technology.</title>
        <authorList>
            <person name="Tisza M.J."/>
            <person name="Smith D."/>
            <person name="Dekker J.P."/>
        </authorList>
    </citation>
    <scope>NUCLEOTIDE SEQUENCE</scope>
    <source>
        <strain evidence="2">BFG-351</strain>
        <strain evidence="3">BFG-527</strain>
    </source>
</reference>
<dbReference type="Proteomes" id="UP001204548">
    <property type="component" value="Unassembled WGS sequence"/>
</dbReference>
<dbReference type="InterPro" id="IPR043131">
    <property type="entry name" value="BCAT-like_N"/>
</dbReference>
<dbReference type="RefSeq" id="WP_010538124.1">
    <property type="nucleotide sequence ID" value="NZ_CABMFH010000040.1"/>
</dbReference>
<dbReference type="EMBL" id="CP103141">
    <property type="protein sequence ID" value="UVQ73441.1"/>
    <property type="molecule type" value="Genomic_DNA"/>
</dbReference>
<dbReference type="InterPro" id="IPR036038">
    <property type="entry name" value="Aminotransferase-like"/>
</dbReference>
<keyword evidence="1" id="KW-0808">Transferase</keyword>
<dbReference type="Pfam" id="PF01063">
    <property type="entry name" value="Aminotran_4"/>
    <property type="match status" value="1"/>
</dbReference>
<protein>
    <submittedName>
        <fullName evidence="2">Aminotransferase class IV family protein</fullName>
    </submittedName>
    <submittedName>
        <fullName evidence="1">Branched-chain amino acid aminotransferase/4-amino-4-deoxychorismate lyase</fullName>
        <ecNumber evidence="1">4.1.3.38</ecNumber>
    </submittedName>
</protein>
<dbReference type="Gene3D" id="3.30.470.10">
    <property type="match status" value="1"/>
</dbReference>
<dbReference type="EMBL" id="JANUTS010000001">
    <property type="protein sequence ID" value="MCS2793617.1"/>
    <property type="molecule type" value="Genomic_DNA"/>
</dbReference>
<dbReference type="GO" id="GO:0008483">
    <property type="term" value="F:transaminase activity"/>
    <property type="evidence" value="ECO:0007669"/>
    <property type="project" value="UniProtKB-KW"/>
</dbReference>
<dbReference type="Proteomes" id="UP001060104">
    <property type="component" value="Chromosome"/>
</dbReference>
<dbReference type="EMBL" id="CZAE01000008">
    <property type="protein sequence ID" value="CUP21803.1"/>
    <property type="molecule type" value="Genomic_DNA"/>
</dbReference>
<evidence type="ECO:0000313" key="4">
    <source>
        <dbReference type="Proteomes" id="UP000095606"/>
    </source>
</evidence>
<reference evidence="1 4" key="1">
    <citation type="submission" date="2015-09" db="EMBL/GenBank/DDBJ databases">
        <authorList>
            <consortium name="Pathogen Informatics"/>
        </authorList>
    </citation>
    <scope>NUCLEOTIDE SEQUENCE [LARGE SCALE GENOMIC DNA]</scope>
    <source>
        <strain evidence="1 4">2789STDY5834846</strain>
    </source>
</reference>
<dbReference type="InterPro" id="IPR001544">
    <property type="entry name" value="Aminotrans_IV"/>
</dbReference>
<dbReference type="Proteomes" id="UP000095606">
    <property type="component" value="Unassembled WGS sequence"/>
</dbReference>
<dbReference type="GO" id="GO:0008696">
    <property type="term" value="F:4-amino-4-deoxychorismate lyase activity"/>
    <property type="evidence" value="ECO:0007669"/>
    <property type="project" value="UniProtKB-EC"/>
</dbReference>
<gene>
    <name evidence="1" type="ORF">ERS852461_02121</name>
    <name evidence="2" type="ORF">NXW97_16675</name>
    <name evidence="3" type="ORF">NXY30_20775</name>
</gene>
<dbReference type="EC" id="4.1.3.38" evidence="1"/>
<dbReference type="Gene3D" id="3.20.10.10">
    <property type="entry name" value="D-amino Acid Aminotransferase, subunit A, domain 2"/>
    <property type="match status" value="1"/>
</dbReference>